<dbReference type="Pfam" id="PF02890">
    <property type="entry name" value="DUF226"/>
    <property type="match status" value="1"/>
</dbReference>
<accession>W5SWD6</accession>
<dbReference type="InterPro" id="IPR004180">
    <property type="entry name" value="DUF226_BOR_spp"/>
</dbReference>
<geneLocation type="plasmid" evidence="1">
    <name>unnamed</name>
</geneLocation>
<name>W5SWD6_9SPIR</name>
<dbReference type="HOGENOM" id="CLU_109712_0_0_12"/>
<dbReference type="EMBL" id="CP005756">
    <property type="protein sequence ID" value="AHH11504.1"/>
    <property type="molecule type" value="Genomic_DNA"/>
</dbReference>
<sequence>MDNILERLKGKKLEVEEKIKKSIFVKIEKKNNRTLYHTKIMLNLYAFGINKKYKHKFLIVFRKILNQEKIKAFNLFDLREDDEFFGIHYGRIKPIKNLVRRYEENGVMKASTYSRVCYIEFRFKKGSVFCYLVGISYLLRKEKSHKKYYTSLIQRISELETQVYEFYGKKLPNGGHITKWIKKNAK</sequence>
<evidence type="ECO:0000313" key="1">
    <source>
        <dbReference type="EMBL" id="AHH11504.1"/>
    </source>
</evidence>
<dbReference type="RefSeq" id="WP_025408757.1">
    <property type="nucleotide sequence ID" value="NZ_CP005756.1"/>
</dbReference>
<gene>
    <name evidence="1" type="ORF">BCO_0129803</name>
</gene>
<proteinExistence type="predicted"/>
<organism evidence="1">
    <name type="scientific">Borrelia coriaceae ATCC 43381</name>
    <dbReference type="NCBI Taxonomy" id="1408429"/>
    <lineage>
        <taxon>Bacteria</taxon>
        <taxon>Pseudomonadati</taxon>
        <taxon>Spirochaetota</taxon>
        <taxon>Spirochaetia</taxon>
        <taxon>Spirochaetales</taxon>
        <taxon>Borreliaceae</taxon>
        <taxon>Borrelia</taxon>
    </lineage>
</organism>
<dbReference type="AlphaFoldDB" id="W5SWD6"/>
<reference evidence="1" key="1">
    <citation type="submission" date="2013-04" db="EMBL/GenBank/DDBJ databases">
        <title>Comparative Genomics of Relapsing Fever Spirochetes.</title>
        <authorList>
            <person name="Schwan T.G."/>
            <person name="Raffel S.J."/>
            <person name="Porcella S.F."/>
            <person name="Martens C.A."/>
            <person name="Bruno D.P."/>
            <person name="Ricklefs S.M."/>
            <person name="Barbian K.B."/>
        </authorList>
    </citation>
    <scope>NUCLEOTIDE SEQUENCE</scope>
    <source>
        <strain evidence="1">Co53</strain>
        <plasmid evidence="1">unnamed</plasmid>
    </source>
</reference>
<protein>
    <submittedName>
        <fullName evidence="1">Putative cytosolic protein</fullName>
    </submittedName>
</protein>
<keyword evidence="1" id="KW-0614">Plasmid</keyword>